<keyword evidence="3" id="KW-1185">Reference proteome</keyword>
<dbReference type="OrthoDB" id="2361502at2"/>
<dbReference type="RefSeq" id="WP_054657382.1">
    <property type="nucleotide sequence ID" value="NZ_AYYQ01000001.1"/>
</dbReference>
<proteinExistence type="predicted"/>
<evidence type="ECO:0000313" key="2">
    <source>
        <dbReference type="EMBL" id="KRM69941.1"/>
    </source>
</evidence>
<evidence type="ECO:0000313" key="3">
    <source>
        <dbReference type="Proteomes" id="UP000052012"/>
    </source>
</evidence>
<dbReference type="PATRIC" id="fig|1423781.4.peg.109"/>
<reference evidence="2 3" key="1">
    <citation type="journal article" date="2015" name="Genome Announc.">
        <title>Expanding the biotechnology potential of lactobacilli through comparative genomics of 213 strains and associated genera.</title>
        <authorList>
            <person name="Sun Z."/>
            <person name="Harris H.M."/>
            <person name="McCann A."/>
            <person name="Guo C."/>
            <person name="Argimon S."/>
            <person name="Zhang W."/>
            <person name="Yang X."/>
            <person name="Jeffery I.B."/>
            <person name="Cooney J.C."/>
            <person name="Kagawa T.F."/>
            <person name="Liu W."/>
            <person name="Song Y."/>
            <person name="Salvetti E."/>
            <person name="Wrobel A."/>
            <person name="Rasinkangas P."/>
            <person name="Parkhill J."/>
            <person name="Rea M.C."/>
            <person name="O'Sullivan O."/>
            <person name="Ritari J."/>
            <person name="Douillard F.P."/>
            <person name="Paul Ross R."/>
            <person name="Yang R."/>
            <person name="Briner A.E."/>
            <person name="Felis G.E."/>
            <person name="de Vos W.M."/>
            <person name="Barrangou R."/>
            <person name="Klaenhammer T.R."/>
            <person name="Caufield P.W."/>
            <person name="Cui Y."/>
            <person name="Zhang H."/>
            <person name="O'Toole P.W."/>
        </authorList>
    </citation>
    <scope>NUCLEOTIDE SEQUENCE [LARGE SCALE GENOMIC DNA]</scope>
    <source>
        <strain evidence="2 3">DSM 23829</strain>
    </source>
</reference>
<dbReference type="EMBL" id="AYYQ01000001">
    <property type="protein sequence ID" value="KRM69941.1"/>
    <property type="molecule type" value="Genomic_DNA"/>
</dbReference>
<dbReference type="InterPro" id="IPR035903">
    <property type="entry name" value="HesB-like_dom_sf"/>
</dbReference>
<dbReference type="Gene3D" id="2.60.300.12">
    <property type="entry name" value="HesB-like domain"/>
    <property type="match status" value="1"/>
</dbReference>
<dbReference type="AlphaFoldDB" id="A0A0R2ATA5"/>
<accession>A0A0R2ATA5</accession>
<organism evidence="2 3">
    <name type="scientific">Apilactobacillus ozensis DSM 23829 = JCM 17196</name>
    <dbReference type="NCBI Taxonomy" id="1423781"/>
    <lineage>
        <taxon>Bacteria</taxon>
        <taxon>Bacillati</taxon>
        <taxon>Bacillota</taxon>
        <taxon>Bacilli</taxon>
        <taxon>Lactobacillales</taxon>
        <taxon>Lactobacillaceae</taxon>
        <taxon>Apilactobacillus</taxon>
    </lineage>
</organism>
<dbReference type="STRING" id="1423781.FD06_GL000108"/>
<dbReference type="Pfam" id="PF01521">
    <property type="entry name" value="Fe-S_biosyn"/>
    <property type="match status" value="1"/>
</dbReference>
<dbReference type="InterPro" id="IPR000361">
    <property type="entry name" value="ATAP_core_dom"/>
</dbReference>
<comment type="caution">
    <text evidence="2">The sequence shown here is derived from an EMBL/GenBank/DDBJ whole genome shotgun (WGS) entry which is preliminary data.</text>
</comment>
<dbReference type="SUPFAM" id="SSF89360">
    <property type="entry name" value="HesB-like domain"/>
    <property type="match status" value="1"/>
</dbReference>
<feature type="domain" description="Core" evidence="1">
    <location>
        <begin position="1"/>
        <end position="111"/>
    </location>
</feature>
<gene>
    <name evidence="2" type="ORF">FD06_GL000108</name>
</gene>
<protein>
    <recommendedName>
        <fullName evidence="1">Core domain-containing protein</fullName>
    </recommendedName>
</protein>
<dbReference type="Proteomes" id="UP000052012">
    <property type="component" value="Unassembled WGS sequence"/>
</dbReference>
<name>A0A0R2ATA5_9LACO</name>
<evidence type="ECO:0000259" key="1">
    <source>
        <dbReference type="Pfam" id="PF01521"/>
    </source>
</evidence>
<sequence>MKITITDAAKSKIKNRLNGEYKLLLNFDDGVGNYSDVGSCAIGISFDLLAVKPEDNDPAFDDSLDSDLGPIYIKGYSKSYLDQGLKLDVNYNELVLKGDAGMLDGNVALKDER</sequence>